<organism evidence="2 3">
    <name type="scientific">Paeniroseomonas aquatica</name>
    <dbReference type="NCBI Taxonomy" id="373043"/>
    <lineage>
        <taxon>Bacteria</taxon>
        <taxon>Pseudomonadati</taxon>
        <taxon>Pseudomonadota</taxon>
        <taxon>Alphaproteobacteria</taxon>
        <taxon>Acetobacterales</taxon>
        <taxon>Acetobacteraceae</taxon>
        <taxon>Paeniroseomonas</taxon>
    </lineage>
</organism>
<feature type="chain" id="PRO_5045526973" evidence="1">
    <location>
        <begin position="21"/>
        <end position="149"/>
    </location>
</feature>
<proteinExistence type="predicted"/>
<feature type="signal peptide" evidence="1">
    <location>
        <begin position="1"/>
        <end position="20"/>
    </location>
</feature>
<keyword evidence="1" id="KW-0732">Signal</keyword>
<dbReference type="Proteomes" id="UP001529369">
    <property type="component" value="Unassembled WGS sequence"/>
</dbReference>
<dbReference type="RefSeq" id="WP_290318054.1">
    <property type="nucleotide sequence ID" value="NZ_JAUFPN010000165.1"/>
</dbReference>
<gene>
    <name evidence="2" type="ORF">QWZ14_17450</name>
</gene>
<reference evidence="3" key="1">
    <citation type="journal article" date="2019" name="Int. J. Syst. Evol. Microbiol.">
        <title>The Global Catalogue of Microorganisms (GCM) 10K type strain sequencing project: providing services to taxonomists for standard genome sequencing and annotation.</title>
        <authorList>
            <consortium name="The Broad Institute Genomics Platform"/>
            <consortium name="The Broad Institute Genome Sequencing Center for Infectious Disease"/>
            <person name="Wu L."/>
            <person name="Ma J."/>
        </authorList>
    </citation>
    <scope>NUCLEOTIDE SEQUENCE [LARGE SCALE GENOMIC DNA]</scope>
    <source>
        <strain evidence="3">CECT 7131</strain>
    </source>
</reference>
<evidence type="ECO:0000313" key="2">
    <source>
        <dbReference type="EMBL" id="MDN3566157.1"/>
    </source>
</evidence>
<name>A0ABT8A8Q7_9PROT</name>
<evidence type="ECO:0000313" key="3">
    <source>
        <dbReference type="Proteomes" id="UP001529369"/>
    </source>
</evidence>
<evidence type="ECO:0000256" key="1">
    <source>
        <dbReference type="SAM" id="SignalP"/>
    </source>
</evidence>
<keyword evidence="3" id="KW-1185">Reference proteome</keyword>
<dbReference type="EMBL" id="JAUFPN010000165">
    <property type="protein sequence ID" value="MDN3566157.1"/>
    <property type="molecule type" value="Genomic_DNA"/>
</dbReference>
<comment type="caution">
    <text evidence="2">The sequence shown here is derived from an EMBL/GenBank/DDBJ whole genome shotgun (WGS) entry which is preliminary data.</text>
</comment>
<sequence length="149" mass="15997">MYRRSLPTLALAAVTAPALAQATDRLPPEAPEAAPRADAGFSAGLLLAMEAGEALARERLGARFAGLRTLRRQVPRAGWTSVEAHYLRVLAAERRWRDAGVTAPSRERMVLPPQGWTDGTLVLVLVGAHPTRAEGGLLPFSILTNLRDA</sequence>
<protein>
    <submittedName>
        <fullName evidence="2">Uncharacterized protein</fullName>
    </submittedName>
</protein>
<accession>A0ABT8A8Q7</accession>